<accession>A0A916LIH1</accession>
<dbReference type="Proteomes" id="UP000243105">
    <property type="component" value="Unassembled WGS sequence"/>
</dbReference>
<sequence length="385" mass="44184">MRWFKIKQGAIFLFFFLLNQPILPQEAQKENVKFLLDTWKYNFGWKTLGGGYIRHILLFTDSSIIDMETDEISKTPNYSSGSHFNVLSEISNISSEKELIILPPALMLNALLNNLLPSPEEKMSKEIEKVINLASEDPTVENFTNAIKMILKGSKVKQIWKYREIEDVEVKRKDKEVHLKFKFNNKKHEFISKYANVENSEKIEAILKKLFDIEKVSKTNEESYLSVYSQEKSVYTQEESVNKKEYAKSSLYVEILGQGLFLSANHDYRFRPNSSLRVGLGLFPAIWVLVPIFPVTINYLTGFESSHHLEFGAGATFVFFLPLPTINIGYRFQPKNGGFFFRLAFTPIFDPYSKDGGLSTYFYGPNKKSSVVLIGGISIGYTSRK</sequence>
<dbReference type="EMBL" id="CZVV01000002">
    <property type="protein sequence ID" value="CUS96138.1"/>
    <property type="molecule type" value="Genomic_DNA"/>
</dbReference>
<evidence type="ECO:0000313" key="3">
    <source>
        <dbReference type="Proteomes" id="UP000243105"/>
    </source>
</evidence>
<keyword evidence="1" id="KW-0812">Transmembrane</keyword>
<keyword evidence="1" id="KW-1133">Transmembrane helix</keyword>
<evidence type="ECO:0000313" key="2">
    <source>
        <dbReference type="EMBL" id="CUS96138.1"/>
    </source>
</evidence>
<gene>
    <name evidence="2" type="ORF">JGI25_00057</name>
</gene>
<feature type="transmembrane region" description="Helical" evidence="1">
    <location>
        <begin position="311"/>
        <end position="330"/>
    </location>
</feature>
<dbReference type="AlphaFoldDB" id="A0A916LIH1"/>
<keyword evidence="1" id="KW-0472">Membrane</keyword>
<proteinExistence type="predicted"/>
<protein>
    <submittedName>
        <fullName evidence="2">Uncharacterized protein</fullName>
    </submittedName>
</protein>
<reference evidence="2 3" key="1">
    <citation type="submission" date="2015-11" db="EMBL/GenBank/DDBJ databases">
        <authorList>
            <person name="Varghese N."/>
        </authorList>
    </citation>
    <scope>NUCLEOTIDE SEQUENCE [LARGE SCALE GENOMIC DNA]</scope>
    <source>
        <strain evidence="2 3">JGI-25</strain>
    </source>
</reference>
<name>A0A916LIH1_KRYT1</name>
<comment type="caution">
    <text evidence="2">The sequence shown here is derived from an EMBL/GenBank/DDBJ whole genome shotgun (WGS) entry which is preliminary data.</text>
</comment>
<organism evidence="2 3">
    <name type="scientific">Kryptobacter tengchongensis</name>
    <dbReference type="NCBI Taxonomy" id="1643429"/>
    <lineage>
        <taxon>Bacteria</taxon>
        <taxon>Pseudomonadati</taxon>
        <taxon>Candidatus Kryptoniota</taxon>
        <taxon>Candidatus Kryptobacter</taxon>
    </lineage>
</organism>
<feature type="transmembrane region" description="Helical" evidence="1">
    <location>
        <begin position="278"/>
        <end position="299"/>
    </location>
</feature>
<evidence type="ECO:0000256" key="1">
    <source>
        <dbReference type="SAM" id="Phobius"/>
    </source>
</evidence>